<proteinExistence type="predicted"/>
<protein>
    <submittedName>
        <fullName evidence="1">Uncharacterized protein</fullName>
    </submittedName>
</protein>
<sequence>MASQDTNANTDFGHNPSTSVSHGDKGRSGSGNPDLFNSIQSMKRSAGNSKAQDNRQSLQDQSVTKGMAGQMWDKFTRGQQEK</sequence>
<reference evidence="1" key="1">
    <citation type="submission" date="2023-07" db="EMBL/GenBank/DDBJ databases">
        <title>Black Yeasts Isolated from many extreme environments.</title>
        <authorList>
            <person name="Coleine C."/>
            <person name="Stajich J.E."/>
            <person name="Selbmann L."/>
        </authorList>
    </citation>
    <scope>NUCLEOTIDE SEQUENCE</scope>
    <source>
        <strain evidence="1">CCFEE 5714</strain>
    </source>
</reference>
<organism evidence="1 2">
    <name type="scientific">Vermiconidia calcicola</name>
    <dbReference type="NCBI Taxonomy" id="1690605"/>
    <lineage>
        <taxon>Eukaryota</taxon>
        <taxon>Fungi</taxon>
        <taxon>Dikarya</taxon>
        <taxon>Ascomycota</taxon>
        <taxon>Pezizomycotina</taxon>
        <taxon>Dothideomycetes</taxon>
        <taxon>Dothideomycetidae</taxon>
        <taxon>Mycosphaerellales</taxon>
        <taxon>Extremaceae</taxon>
        <taxon>Vermiconidia</taxon>
    </lineage>
</organism>
<evidence type="ECO:0000313" key="2">
    <source>
        <dbReference type="Proteomes" id="UP001281147"/>
    </source>
</evidence>
<name>A0ACC3NKG5_9PEZI</name>
<comment type="caution">
    <text evidence="1">The sequence shown here is derived from an EMBL/GenBank/DDBJ whole genome shotgun (WGS) entry which is preliminary data.</text>
</comment>
<accession>A0ACC3NKG5</accession>
<keyword evidence="2" id="KW-1185">Reference proteome</keyword>
<gene>
    <name evidence="1" type="ORF">LTR37_005104</name>
</gene>
<evidence type="ECO:0000313" key="1">
    <source>
        <dbReference type="EMBL" id="KAK3718291.1"/>
    </source>
</evidence>
<dbReference type="Proteomes" id="UP001281147">
    <property type="component" value="Unassembled WGS sequence"/>
</dbReference>
<dbReference type="EMBL" id="JAUTXU010000032">
    <property type="protein sequence ID" value="KAK3718291.1"/>
    <property type="molecule type" value="Genomic_DNA"/>
</dbReference>